<gene>
    <name evidence="1" type="ORF">MNY70_12130</name>
</gene>
<protein>
    <submittedName>
        <fullName evidence="1">Uncharacterized protein</fullName>
    </submittedName>
</protein>
<evidence type="ECO:0000313" key="2">
    <source>
        <dbReference type="Proteomes" id="UP000829420"/>
    </source>
</evidence>
<proteinExistence type="predicted"/>
<accession>A0ACD3Y5A9</accession>
<evidence type="ECO:0000313" key="1">
    <source>
        <dbReference type="EMBL" id="UNH38220.1"/>
    </source>
</evidence>
<keyword evidence="2" id="KW-1185">Reference proteome</keyword>
<dbReference type="EMBL" id="CP093255">
    <property type="protein sequence ID" value="UNH38220.1"/>
    <property type="molecule type" value="Genomic_DNA"/>
</dbReference>
<organism evidence="1 2">
    <name type="scientific">Moellerella wisconsensis</name>
    <dbReference type="NCBI Taxonomy" id="158849"/>
    <lineage>
        <taxon>Bacteria</taxon>
        <taxon>Pseudomonadati</taxon>
        <taxon>Pseudomonadota</taxon>
        <taxon>Gammaproteobacteria</taxon>
        <taxon>Enterobacterales</taxon>
        <taxon>Morganellaceae</taxon>
        <taxon>Moellerella</taxon>
    </lineage>
</organism>
<reference evidence="1" key="1">
    <citation type="submission" date="2022-03" db="EMBL/GenBank/DDBJ databases">
        <title>ESBL-producing Moellerella wisconsensis and Escherichia marmotae isolated from wild game meat.</title>
        <authorList>
            <person name="Biggel M."/>
        </authorList>
    </citation>
    <scope>NUCLEOTIDE SEQUENCE</scope>
    <source>
        <strain evidence="1">W1</strain>
    </source>
</reference>
<name>A0ACD3Y5A9_9GAMM</name>
<dbReference type="Proteomes" id="UP000829420">
    <property type="component" value="Chromosome"/>
</dbReference>
<sequence length="586" mass="67150">MMDQDEQIENIQHRFCEFDEKKRVAWECTTEHKSRNAKAHLYPPATKVVPVIFLPGIMGSNLKHKDSGESVWRIRSNLALKLWDALGWGLTGGKRRRELLNPNAVVTDFDQKVSNSDNESTYFANSRQKRGWGSALEFSYAEPLEQLQKELLIWEDYYNQAKKDGIGSAAAATEYFEGNGKGSKSIFQHILGKKLSDDDKNPLSIKETTHYRSLLLPLHVFGYNWLQDNAQSAQELANYIDNVLMMYNTNENGGVGHGLAFEEGHEKVILVTHSMGGLVSRYASELLKTPYKNKILGIVHGVMPDLGSPTAYKMMKIGEHSFPMSLVLGASATRLMSVLAQSPAPMQLLPSPKYNNGQPWLRIEKGSPGGVTDLLLPQNGDPFEEIYLKDDVWWRMYEQDILDKEDNLIKANFIKYKDIIELKVKPFIQDMDNKYHTNTYQFYGAYFDDDDPKDSRRSDETVTWKLRDKTSWLWLSDDSRATEMYGEKREYTLLKSSDKWKSTPTMDYEGGRGDGTVPKYSINLDRKELFKEILEMNVDHQNAYQFVPLKGDAEFETYKKTKDVSPAIKFTLRSLCRILQTDEVKP</sequence>